<dbReference type="Pfam" id="PF07707">
    <property type="entry name" value="BACK"/>
    <property type="match status" value="1"/>
</dbReference>
<dbReference type="SUPFAM" id="SSF54695">
    <property type="entry name" value="POZ domain"/>
    <property type="match status" value="1"/>
</dbReference>
<dbReference type="Gene3D" id="3.30.710.10">
    <property type="entry name" value="Potassium Channel Kv1.1, Chain A"/>
    <property type="match status" value="1"/>
</dbReference>
<sequence length="655" mass="75247">MEVEYSYNIDLSNNGEYNNQLLKSLVQFRKDGTFCDVRLMVNGACVNAHRNVLAARSSYFEAMFSGNFQENVVDGVAVIDLSNVAEDVSHLEKIIDAIYEGSCTVTHSTTPGIFHLASFFMFEDLQARLVDNLVVRTYTSLRTILQGYILAVTYEIENLKKTCLCVIDSRFHDYFIYQEEILALTDDQMKYLFSRKVHRYCSPLKIICFLLRWIKHNSDDKRVQYIEDSLEILKPILEPLKHEKLLKTKLFLEKYKIDNISDEYLSVVKDLIIDIVSNLSSESNTVSKTIQPCDKTRCLIIVVPDKNLIQDVYKKEFEYTLSKIDGKRVCLNPPRHNRQQVMKVAIYDMDLENWFEVGDFIPLAKFDNRNNWKAASLNDKIYFVSLHLRICYSLSLKTLMCQEISIKDILDQFEGEIKSIMPLAVNNQLYALASNCRQIVAELKTEQKYFKLEEDLTWTFVAGIEHEHSNTPASLINAFNKKVIAVKASIVVSLGKNLLEIKDGHVFDTVSSTIKKFSGPCYLSSPVRLLVKGDNLFIIDAEGWMRQYDWDIEEWMFPEKIDLSCVRYCRSVASESEYPCLSHVSTNSGDSIWEIVNHGAFNSYLLKIDIDNDGELHTTKCSPPPFKYFTLCTAGTCSTELLQSLNDSQYLDPDI</sequence>
<dbReference type="SMART" id="SM00225">
    <property type="entry name" value="BTB"/>
    <property type="match status" value="1"/>
</dbReference>
<dbReference type="PROSITE" id="PS50097">
    <property type="entry name" value="BTB"/>
    <property type="match status" value="1"/>
</dbReference>
<dbReference type="Pfam" id="PF00651">
    <property type="entry name" value="BTB"/>
    <property type="match status" value="1"/>
</dbReference>
<dbReference type="InterPro" id="IPR011333">
    <property type="entry name" value="SKP1/BTB/POZ_sf"/>
</dbReference>
<dbReference type="HOGENOM" id="CLU_418750_0_0_1"/>
<dbReference type="CTD" id="20239506"/>
<keyword evidence="2" id="KW-0677">Repeat</keyword>
<evidence type="ECO:0000256" key="2">
    <source>
        <dbReference type="ARBA" id="ARBA00022737"/>
    </source>
</evidence>
<dbReference type="OrthoDB" id="10027872at2759"/>
<dbReference type="KEGG" id="lgi:LOTGIDRAFT_163705"/>
<dbReference type="PANTHER" id="PTHR24412:SF489">
    <property type="entry name" value="RING FINGER DOMAIN AND KELCH REPEAT-CONTAINING PROTEIN DDB_G0271372"/>
    <property type="match status" value="1"/>
</dbReference>
<protein>
    <recommendedName>
        <fullName evidence="3">BTB domain-containing protein</fullName>
    </recommendedName>
</protein>
<dbReference type="OMA" id="WEFPVQV"/>
<dbReference type="EMBL" id="KB202325">
    <property type="protein sequence ID" value="ESO90818.1"/>
    <property type="molecule type" value="Genomic_DNA"/>
</dbReference>
<dbReference type="CDD" id="cd18186">
    <property type="entry name" value="BTB_POZ_ZBTB_KLHL-like"/>
    <property type="match status" value="1"/>
</dbReference>
<gene>
    <name evidence="4" type="ORF">LOTGIDRAFT_163705</name>
</gene>
<evidence type="ECO:0000259" key="3">
    <source>
        <dbReference type="PROSITE" id="PS50097"/>
    </source>
</evidence>
<dbReference type="RefSeq" id="XP_009058473.1">
    <property type="nucleotide sequence ID" value="XM_009060225.1"/>
</dbReference>
<accession>V3ZHR8</accession>
<name>V3ZHR8_LOTGI</name>
<keyword evidence="5" id="KW-1185">Reference proteome</keyword>
<organism evidence="4 5">
    <name type="scientific">Lottia gigantea</name>
    <name type="common">Giant owl limpet</name>
    <dbReference type="NCBI Taxonomy" id="225164"/>
    <lineage>
        <taxon>Eukaryota</taxon>
        <taxon>Metazoa</taxon>
        <taxon>Spiralia</taxon>
        <taxon>Lophotrochozoa</taxon>
        <taxon>Mollusca</taxon>
        <taxon>Gastropoda</taxon>
        <taxon>Patellogastropoda</taxon>
        <taxon>Lottioidea</taxon>
        <taxon>Lottiidae</taxon>
        <taxon>Lottia</taxon>
    </lineage>
</organism>
<evidence type="ECO:0000313" key="5">
    <source>
        <dbReference type="Proteomes" id="UP000030746"/>
    </source>
</evidence>
<dbReference type="PANTHER" id="PTHR24412">
    <property type="entry name" value="KELCH PROTEIN"/>
    <property type="match status" value="1"/>
</dbReference>
<proteinExistence type="predicted"/>
<dbReference type="InterPro" id="IPR000210">
    <property type="entry name" value="BTB/POZ_dom"/>
</dbReference>
<dbReference type="Proteomes" id="UP000030746">
    <property type="component" value="Unassembled WGS sequence"/>
</dbReference>
<feature type="domain" description="BTB" evidence="3">
    <location>
        <begin position="35"/>
        <end position="107"/>
    </location>
</feature>
<evidence type="ECO:0000313" key="4">
    <source>
        <dbReference type="EMBL" id="ESO90818.1"/>
    </source>
</evidence>
<keyword evidence="1" id="KW-0880">Kelch repeat</keyword>
<dbReference type="InterPro" id="IPR011705">
    <property type="entry name" value="BACK"/>
</dbReference>
<evidence type="ECO:0000256" key="1">
    <source>
        <dbReference type="ARBA" id="ARBA00022441"/>
    </source>
</evidence>
<reference evidence="4 5" key="1">
    <citation type="journal article" date="2013" name="Nature">
        <title>Insights into bilaterian evolution from three spiralian genomes.</title>
        <authorList>
            <person name="Simakov O."/>
            <person name="Marletaz F."/>
            <person name="Cho S.J."/>
            <person name="Edsinger-Gonzales E."/>
            <person name="Havlak P."/>
            <person name="Hellsten U."/>
            <person name="Kuo D.H."/>
            <person name="Larsson T."/>
            <person name="Lv J."/>
            <person name="Arendt D."/>
            <person name="Savage R."/>
            <person name="Osoegawa K."/>
            <person name="de Jong P."/>
            <person name="Grimwood J."/>
            <person name="Chapman J.A."/>
            <person name="Shapiro H."/>
            <person name="Aerts A."/>
            <person name="Otillar R.P."/>
            <person name="Terry A.Y."/>
            <person name="Boore J.L."/>
            <person name="Grigoriev I.V."/>
            <person name="Lindberg D.R."/>
            <person name="Seaver E.C."/>
            <person name="Weisblat D.A."/>
            <person name="Putnam N.H."/>
            <person name="Rokhsar D.S."/>
        </authorList>
    </citation>
    <scope>NUCLEOTIDE SEQUENCE [LARGE SCALE GENOMIC DNA]</scope>
</reference>
<dbReference type="AlphaFoldDB" id="V3ZHR8"/>
<dbReference type="GeneID" id="20239506"/>
<dbReference type="Gene3D" id="1.25.40.420">
    <property type="match status" value="1"/>
</dbReference>